<dbReference type="InterPro" id="IPR043160">
    <property type="entry name" value="Dynein_C_barrel"/>
</dbReference>
<feature type="domain" description="Dynein heavy chain C-terminal" evidence="3">
    <location>
        <begin position="616"/>
        <end position="704"/>
    </location>
</feature>
<protein>
    <recommendedName>
        <fullName evidence="5">Dynein heavy chain region D6 P-loop domain-containing protein</fullName>
    </recommendedName>
</protein>
<accession>A0A0L8FK75</accession>
<name>A0A0L8FK75_OCTBM</name>
<dbReference type="FunFam" id="3.40.50.300:FF:000710">
    <property type="entry name" value="Cytoplasmic dynein 2 heavy chain 1"/>
    <property type="match status" value="1"/>
</dbReference>
<reference evidence="4" key="1">
    <citation type="submission" date="2015-07" db="EMBL/GenBank/DDBJ databases">
        <title>MeaNS - Measles Nucleotide Surveillance Program.</title>
        <authorList>
            <person name="Tran T."/>
            <person name="Druce J."/>
        </authorList>
    </citation>
    <scope>NUCLEOTIDE SEQUENCE</scope>
    <source>
        <strain evidence="4">UCB-OBI-ISO-001</strain>
        <tissue evidence="4">Gonad</tissue>
    </source>
</reference>
<dbReference type="InterPro" id="IPR027417">
    <property type="entry name" value="P-loop_NTPase"/>
</dbReference>
<dbReference type="AlphaFoldDB" id="A0A0L8FK75"/>
<dbReference type="InterPro" id="IPR041658">
    <property type="entry name" value="AAA_lid_11"/>
</dbReference>
<dbReference type="OrthoDB" id="10252139at2759"/>
<dbReference type="InterPro" id="IPR026983">
    <property type="entry name" value="DHC"/>
</dbReference>
<dbReference type="Pfam" id="PF18199">
    <property type="entry name" value="Dynein_C"/>
    <property type="match status" value="2"/>
</dbReference>
<dbReference type="GO" id="GO:0030286">
    <property type="term" value="C:dynein complex"/>
    <property type="evidence" value="ECO:0007669"/>
    <property type="project" value="InterPro"/>
</dbReference>
<feature type="domain" description="Dynein heavy chain AAA lid" evidence="2">
    <location>
        <begin position="300"/>
        <end position="441"/>
    </location>
</feature>
<sequence>MPVAILKAQGLKFGGGGLVDYIDPSVSLYNFSELYGKLNFQGSNLWTPFLHSRCCEQEFPKAVENNLSKFQRLLVIHAVRPDRLQTAMTQFACWSFDCGHAGVPPLVEQIDPRTYSFWKPSTYSIGLFCRTAKLRGRLKDLAPPTFNLKKLFTDETVATEPILIIISPGADPSHDLQELASQTIGSDRYYQVAMGQGQANVALELLRQSAHDGDWLCLKNLHLVTSWLPILEKEINSLKPNNGFRLWLTTEVHPHFPSVLLQSSLKITYESPPGLKKSLQRTYEAWSSEYLRQGNENRANALFALAWFHAVVQERRTYIPQAEQLVSFSTWKPEIGAGEVVEILHEPFLILCRSHNIQWQWIHGLFEQAIYGGRVDNTFDIRVLVSYLKTFFDNRVLGEHVSDRRIGNLQLPNSCQYRDYISLIDKLPDYNQPSLFGLPENIERSSQKTISNNVICQLRILMRSDIKGSKFDKEVWSSELGPILNLWKKLNQGQQLIHMKVNPPKQKDGNTSPLLAFIQLEKYNAIKLIQFVHLSLAALSKVIRGSTLLTASVQQLAEALLNQELNALPNATNSESVVSAFYLPLVREPVRQPWHWPHLDGAFYVPLAWAYLTMRIGGLLLEGCIFDGRNLSDNQPESPTVCALPPCYISWVPKNVPEKSNTAEHISLPLYYSSQRDRVVTYLDLPCISSDPNHWLQCGAAIFLSSNT</sequence>
<evidence type="ECO:0000259" key="2">
    <source>
        <dbReference type="Pfam" id="PF18198"/>
    </source>
</evidence>
<dbReference type="STRING" id="37653.A0A0L8FK75"/>
<organism evidence="4">
    <name type="scientific">Octopus bimaculoides</name>
    <name type="common">California two-spotted octopus</name>
    <dbReference type="NCBI Taxonomy" id="37653"/>
    <lineage>
        <taxon>Eukaryota</taxon>
        <taxon>Metazoa</taxon>
        <taxon>Spiralia</taxon>
        <taxon>Lophotrochozoa</taxon>
        <taxon>Mollusca</taxon>
        <taxon>Cephalopoda</taxon>
        <taxon>Coleoidea</taxon>
        <taxon>Octopodiformes</taxon>
        <taxon>Octopoda</taxon>
        <taxon>Incirrata</taxon>
        <taxon>Octopodidae</taxon>
        <taxon>Octopus</taxon>
    </lineage>
</organism>
<dbReference type="Pfam" id="PF03028">
    <property type="entry name" value="Dynein_heavy"/>
    <property type="match status" value="1"/>
</dbReference>
<evidence type="ECO:0000313" key="4">
    <source>
        <dbReference type="EMBL" id="KOF64924.1"/>
    </source>
</evidence>
<dbReference type="GO" id="GO:0008569">
    <property type="term" value="F:minus-end-directed microtubule motor activity"/>
    <property type="evidence" value="ECO:0007669"/>
    <property type="project" value="InterPro"/>
</dbReference>
<evidence type="ECO:0000259" key="1">
    <source>
        <dbReference type="Pfam" id="PF03028"/>
    </source>
</evidence>
<dbReference type="InterPro" id="IPR042219">
    <property type="entry name" value="AAA_lid_11_sf"/>
</dbReference>
<evidence type="ECO:0008006" key="5">
    <source>
        <dbReference type="Google" id="ProtNLM"/>
    </source>
</evidence>
<dbReference type="GO" id="GO:0051959">
    <property type="term" value="F:dynein light intermediate chain binding"/>
    <property type="evidence" value="ECO:0007669"/>
    <property type="project" value="InterPro"/>
</dbReference>
<dbReference type="GO" id="GO:0007018">
    <property type="term" value="P:microtubule-based movement"/>
    <property type="evidence" value="ECO:0007669"/>
    <property type="project" value="InterPro"/>
</dbReference>
<gene>
    <name evidence="4" type="ORF">OCBIM_22016600mg</name>
</gene>
<dbReference type="Gene3D" id="3.10.490.20">
    <property type="match status" value="1"/>
</dbReference>
<dbReference type="InterPro" id="IPR041228">
    <property type="entry name" value="Dynein_C"/>
</dbReference>
<dbReference type="GO" id="GO:0045505">
    <property type="term" value="F:dynein intermediate chain binding"/>
    <property type="evidence" value="ECO:0007669"/>
    <property type="project" value="InterPro"/>
</dbReference>
<dbReference type="Gene3D" id="3.40.50.300">
    <property type="entry name" value="P-loop containing nucleotide triphosphate hydrolases"/>
    <property type="match status" value="1"/>
</dbReference>
<dbReference type="Pfam" id="PF18198">
    <property type="entry name" value="AAA_lid_11"/>
    <property type="match status" value="1"/>
</dbReference>
<proteinExistence type="predicted"/>
<dbReference type="Gene3D" id="1.10.8.720">
    <property type="entry name" value="Region D6 of dynein motor"/>
    <property type="match status" value="1"/>
</dbReference>
<dbReference type="PANTHER" id="PTHR45703">
    <property type="entry name" value="DYNEIN HEAVY CHAIN"/>
    <property type="match status" value="1"/>
</dbReference>
<dbReference type="InterPro" id="IPR004273">
    <property type="entry name" value="Dynein_heavy_D6_P-loop"/>
</dbReference>
<dbReference type="EMBL" id="KQ429929">
    <property type="protein sequence ID" value="KOF64924.1"/>
    <property type="molecule type" value="Genomic_DNA"/>
</dbReference>
<feature type="domain" description="Dynein heavy chain region D6 P-loop" evidence="1">
    <location>
        <begin position="159"/>
        <end position="268"/>
    </location>
</feature>
<evidence type="ECO:0000259" key="3">
    <source>
        <dbReference type="Pfam" id="PF18199"/>
    </source>
</evidence>
<dbReference type="PANTHER" id="PTHR45703:SF22">
    <property type="entry name" value="DYNEIN CYTOPLASMIC 2 HEAVY CHAIN 1"/>
    <property type="match status" value="1"/>
</dbReference>
<feature type="domain" description="Dynein heavy chain C-terminal" evidence="3">
    <location>
        <begin position="457"/>
        <end position="565"/>
    </location>
</feature>